<dbReference type="SUPFAM" id="SSF52374">
    <property type="entry name" value="Nucleotidylyl transferase"/>
    <property type="match status" value="1"/>
</dbReference>
<evidence type="ECO:0000256" key="8">
    <source>
        <dbReference type="RuleBase" id="RU363037"/>
    </source>
</evidence>
<dbReference type="GO" id="GO:0006424">
    <property type="term" value="P:glutamyl-tRNA aminoacylation"/>
    <property type="evidence" value="ECO:0007669"/>
    <property type="project" value="InterPro"/>
</dbReference>
<accession>A0A975WXS7</accession>
<comment type="caution">
    <text evidence="10">The sequence shown here is derived from an EMBL/GenBank/DDBJ whole genome shotgun (WGS) entry which is preliminary data.</text>
</comment>
<dbReference type="GO" id="GO:0006400">
    <property type="term" value="P:tRNA modification"/>
    <property type="evidence" value="ECO:0007669"/>
    <property type="project" value="InterPro"/>
</dbReference>
<dbReference type="GO" id="GO:0005829">
    <property type="term" value="C:cytosol"/>
    <property type="evidence" value="ECO:0007669"/>
    <property type="project" value="TreeGrafter"/>
</dbReference>
<dbReference type="EMBL" id="OFSP01000013">
    <property type="protein sequence ID" value="SOY47864.1"/>
    <property type="molecule type" value="Genomic_DNA"/>
</dbReference>
<dbReference type="PANTHER" id="PTHR43311:SF1">
    <property type="entry name" value="GLUTAMYL-Q TRNA(ASP) SYNTHETASE"/>
    <property type="match status" value="1"/>
</dbReference>
<feature type="short sequence motif" description="'HIGH' region" evidence="7">
    <location>
        <begin position="23"/>
        <end position="33"/>
    </location>
</feature>
<evidence type="ECO:0000256" key="7">
    <source>
        <dbReference type="HAMAP-Rule" id="MF_01428"/>
    </source>
</evidence>
<dbReference type="Pfam" id="PF00749">
    <property type="entry name" value="tRNA-synt_1c"/>
    <property type="match status" value="1"/>
</dbReference>
<feature type="binding site" evidence="7">
    <location>
        <position position="195"/>
    </location>
    <ligand>
        <name>L-glutamate</name>
        <dbReference type="ChEBI" id="CHEBI:29985"/>
    </ligand>
</feature>
<dbReference type="InterPro" id="IPR000924">
    <property type="entry name" value="Glu/Gln-tRNA-synth"/>
</dbReference>
<feature type="binding site" evidence="7">
    <location>
        <position position="254"/>
    </location>
    <ligand>
        <name>ATP</name>
        <dbReference type="ChEBI" id="CHEBI:30616"/>
    </ligand>
</feature>
<feature type="binding site" evidence="7">
    <location>
        <position position="213"/>
    </location>
    <ligand>
        <name>L-glutamate</name>
        <dbReference type="ChEBI" id="CHEBI:29985"/>
    </ligand>
</feature>
<reference evidence="10 11" key="1">
    <citation type="submission" date="2018-01" db="EMBL/GenBank/DDBJ databases">
        <authorList>
            <person name="Clerissi C."/>
        </authorList>
    </citation>
    <scope>NUCLEOTIDE SEQUENCE [LARGE SCALE GENOMIC DNA]</scope>
    <source>
        <strain evidence="10">Cupriavidus taiwanensis STM 3521</strain>
    </source>
</reference>
<dbReference type="PANTHER" id="PTHR43311">
    <property type="entry name" value="GLUTAMATE--TRNA LIGASE"/>
    <property type="match status" value="1"/>
</dbReference>
<keyword evidence="5 7" id="KW-0067">ATP-binding</keyword>
<evidence type="ECO:0000259" key="9">
    <source>
        <dbReference type="Pfam" id="PF00749"/>
    </source>
</evidence>
<keyword evidence="6 7" id="KW-0030">Aminoacyl-tRNA synthetase</keyword>
<evidence type="ECO:0000256" key="5">
    <source>
        <dbReference type="ARBA" id="ARBA00022840"/>
    </source>
</evidence>
<feature type="binding site" evidence="7">
    <location>
        <position position="114"/>
    </location>
    <ligand>
        <name>Zn(2+)</name>
        <dbReference type="ChEBI" id="CHEBI:29105"/>
    </ligand>
</feature>
<comment type="cofactor">
    <cofactor evidence="7">
        <name>Zn(2+)</name>
        <dbReference type="ChEBI" id="CHEBI:29105"/>
    </cofactor>
    <text evidence="7">Binds 1 zinc ion per subunit.</text>
</comment>
<organism evidence="10 11">
    <name type="scientific">Cupriavidus taiwanensis</name>
    <dbReference type="NCBI Taxonomy" id="164546"/>
    <lineage>
        <taxon>Bacteria</taxon>
        <taxon>Pseudomonadati</taxon>
        <taxon>Pseudomonadota</taxon>
        <taxon>Betaproteobacteria</taxon>
        <taxon>Burkholderiales</taxon>
        <taxon>Burkholderiaceae</taxon>
        <taxon>Cupriavidus</taxon>
    </lineage>
</organism>
<gene>
    <name evidence="7" type="primary">gluQ</name>
    <name evidence="10" type="ORF">CBM2589_B200198</name>
</gene>
<keyword evidence="4 7" id="KW-0862">Zinc</keyword>
<dbReference type="GO" id="GO:0008270">
    <property type="term" value="F:zinc ion binding"/>
    <property type="evidence" value="ECO:0007669"/>
    <property type="project" value="UniProtKB-UniRule"/>
</dbReference>
<feature type="binding site" evidence="7">
    <location>
        <position position="139"/>
    </location>
    <ligand>
        <name>Zn(2+)</name>
        <dbReference type="ChEBI" id="CHEBI:29105"/>
    </ligand>
</feature>
<dbReference type="InterPro" id="IPR022380">
    <property type="entry name" value="Glu-Q_tRNA(Asp)_Synthase"/>
</dbReference>
<dbReference type="PRINTS" id="PR00987">
    <property type="entry name" value="TRNASYNTHGLU"/>
</dbReference>
<feature type="domain" description="Glutamyl/glutaminyl-tRNA synthetase class Ib catalytic" evidence="9">
    <location>
        <begin position="18"/>
        <end position="264"/>
    </location>
</feature>
<feature type="short sequence motif" description="'KMSKS' region" evidence="7">
    <location>
        <begin position="251"/>
        <end position="255"/>
    </location>
</feature>
<dbReference type="GO" id="GO:0016740">
    <property type="term" value="F:transferase activity"/>
    <property type="evidence" value="ECO:0007669"/>
    <property type="project" value="UniProtKB-KW"/>
</dbReference>
<keyword evidence="3 7" id="KW-0547">Nucleotide-binding</keyword>
<dbReference type="NCBIfam" id="TIGR03838">
    <property type="entry name" value="queuosine_YadB"/>
    <property type="match status" value="1"/>
</dbReference>
<feature type="binding site" evidence="7">
    <location>
        <position position="135"/>
    </location>
    <ligand>
        <name>Zn(2+)</name>
        <dbReference type="ChEBI" id="CHEBI:29105"/>
    </ligand>
</feature>
<dbReference type="EC" id="6.1.1.-" evidence="7"/>
<dbReference type="NCBIfam" id="NF004315">
    <property type="entry name" value="PRK05710.1-4"/>
    <property type="match status" value="1"/>
</dbReference>
<dbReference type="NCBIfam" id="NF004314">
    <property type="entry name" value="PRK05710.1-3"/>
    <property type="match status" value="1"/>
</dbReference>
<evidence type="ECO:0000256" key="3">
    <source>
        <dbReference type="ARBA" id="ARBA00022741"/>
    </source>
</evidence>
<dbReference type="GO" id="GO:0005524">
    <property type="term" value="F:ATP binding"/>
    <property type="evidence" value="ECO:0007669"/>
    <property type="project" value="UniProtKB-KW"/>
</dbReference>
<evidence type="ECO:0000256" key="2">
    <source>
        <dbReference type="ARBA" id="ARBA00022723"/>
    </source>
</evidence>
<dbReference type="InterPro" id="IPR049940">
    <property type="entry name" value="GluQ/Sye"/>
</dbReference>
<evidence type="ECO:0000256" key="4">
    <source>
        <dbReference type="ARBA" id="ARBA00022833"/>
    </source>
</evidence>
<keyword evidence="10" id="KW-0808">Transferase</keyword>
<comment type="function">
    <text evidence="7">Catalyzes the tRNA-independent activation of glutamate in presence of ATP and the subsequent transfer of glutamate onto a tRNA(Asp). Glutamate is transferred on the 2-amino-5-(4,5-dihydroxy-2-cyclopenten-1-yl) moiety of the queuosine in the wobble position of the QUC anticodon.</text>
</comment>
<evidence type="ECO:0000256" key="6">
    <source>
        <dbReference type="ARBA" id="ARBA00023146"/>
    </source>
</evidence>
<proteinExistence type="inferred from homology"/>
<dbReference type="GO" id="GO:0004818">
    <property type="term" value="F:glutamate-tRNA ligase activity"/>
    <property type="evidence" value="ECO:0007669"/>
    <property type="project" value="TreeGrafter"/>
</dbReference>
<feature type="binding site" evidence="7">
    <location>
        <position position="56"/>
    </location>
    <ligand>
        <name>L-glutamate</name>
        <dbReference type="ChEBI" id="CHEBI:29985"/>
    </ligand>
</feature>
<protein>
    <recommendedName>
        <fullName evidence="7">Glutamyl-Q tRNA(Asp) synthetase</fullName>
        <shortName evidence="7">Glu-Q-RSs</shortName>
        <ecNumber evidence="7">6.1.1.-</ecNumber>
    </recommendedName>
</protein>
<feature type="binding site" evidence="7">
    <location>
        <position position="112"/>
    </location>
    <ligand>
        <name>Zn(2+)</name>
        <dbReference type="ChEBI" id="CHEBI:29105"/>
    </ligand>
</feature>
<dbReference type="InterPro" id="IPR014729">
    <property type="entry name" value="Rossmann-like_a/b/a_fold"/>
</dbReference>
<dbReference type="InterPro" id="IPR020058">
    <property type="entry name" value="Glu/Gln-tRNA-synth_Ib_cat-dom"/>
</dbReference>
<keyword evidence="2 7" id="KW-0479">Metal-binding</keyword>
<dbReference type="AlphaFoldDB" id="A0A975WXS7"/>
<dbReference type="HAMAP" id="MF_01428">
    <property type="entry name" value="Glu_Q_tRNA_synth"/>
    <property type="match status" value="1"/>
</dbReference>
<dbReference type="RefSeq" id="WP_116337501.1">
    <property type="nucleotide sequence ID" value="NZ_LT976856.1"/>
</dbReference>
<name>A0A975WXS7_9BURK</name>
<keyword evidence="1 7" id="KW-0436">Ligase</keyword>
<feature type="binding site" evidence="7">
    <location>
        <begin position="20"/>
        <end position="24"/>
    </location>
    <ligand>
        <name>L-glutamate</name>
        <dbReference type="ChEBI" id="CHEBI:29985"/>
    </ligand>
</feature>
<dbReference type="NCBIfam" id="NF004313">
    <property type="entry name" value="PRK05710.1-2"/>
    <property type="match status" value="1"/>
</dbReference>
<dbReference type="Proteomes" id="UP000256297">
    <property type="component" value="Chromosome CBM2589_b"/>
</dbReference>
<dbReference type="Gene3D" id="3.40.50.620">
    <property type="entry name" value="HUPs"/>
    <property type="match status" value="1"/>
</dbReference>
<comment type="similarity">
    <text evidence="7">Belongs to the class-I aminoacyl-tRNA synthetase family. GluQ subfamily.</text>
</comment>
<sequence>MVQRAATAVPKTAAAGYRGRFAPSPTGPLHMGSLVTALASWLDARAHGGQWLVRIEDIDTPRCVRDADHDILHTLARVGMTPDEPPVWQSRREPHYADALRRLDAAGQLYPCGCSRKEIADSLVHVRERHQTLGYPGTCRHGLNGKLPRAWRVRVPDGPAAIVCFDDRWQGRQCQNLETELGDFVLRRADGLWAYQLAVVVDDGLQGITHIVRGADLLDSTPRQVHLQHLLGLPTPAYLHVPVVVNQLGEKLSKQSGAQAIDTSAPLDALREAGAHLGLSNPAGTVQDWLARATDGWRERLATLPLPAQA</sequence>
<keyword evidence="8" id="KW-0648">Protein biosynthesis</keyword>
<evidence type="ECO:0000256" key="1">
    <source>
        <dbReference type="ARBA" id="ARBA00022598"/>
    </source>
</evidence>
<evidence type="ECO:0000313" key="10">
    <source>
        <dbReference type="EMBL" id="SOY47864.1"/>
    </source>
</evidence>
<evidence type="ECO:0000313" key="11">
    <source>
        <dbReference type="Proteomes" id="UP000256297"/>
    </source>
</evidence>